<evidence type="ECO:0000313" key="2">
    <source>
        <dbReference type="Proteomes" id="UP000651728"/>
    </source>
</evidence>
<gene>
    <name evidence="1" type="ORF">Mam01_56570</name>
</gene>
<organism evidence="1 2">
    <name type="scientific">Microbispora amethystogenes</name>
    <dbReference type="NCBI Taxonomy" id="1427754"/>
    <lineage>
        <taxon>Bacteria</taxon>
        <taxon>Bacillati</taxon>
        <taxon>Actinomycetota</taxon>
        <taxon>Actinomycetes</taxon>
        <taxon>Streptosporangiales</taxon>
        <taxon>Streptosporangiaceae</taxon>
        <taxon>Microbispora</taxon>
    </lineage>
</organism>
<dbReference type="EMBL" id="BOOB01000046">
    <property type="protein sequence ID" value="GIH35493.1"/>
    <property type="molecule type" value="Genomic_DNA"/>
</dbReference>
<protein>
    <submittedName>
        <fullName evidence="1">Uncharacterized protein</fullName>
    </submittedName>
</protein>
<dbReference type="Proteomes" id="UP000651728">
    <property type="component" value="Unassembled WGS sequence"/>
</dbReference>
<keyword evidence="2" id="KW-1185">Reference proteome</keyword>
<evidence type="ECO:0000313" key="1">
    <source>
        <dbReference type="EMBL" id="GIH35493.1"/>
    </source>
</evidence>
<name>A0ABQ4FL66_9ACTN</name>
<accession>A0ABQ4FL66</accession>
<sequence>MVEAKAALLPVAGHAGGDVDEEPFLFVWSEPHGGTIGTRGFSRVTQAFRMRIRTVVRLR</sequence>
<reference evidence="1 2" key="1">
    <citation type="submission" date="2021-01" db="EMBL/GenBank/DDBJ databases">
        <title>Whole genome shotgun sequence of Microbispora amethystogenes NBRC 101907.</title>
        <authorList>
            <person name="Komaki H."/>
            <person name="Tamura T."/>
        </authorList>
    </citation>
    <scope>NUCLEOTIDE SEQUENCE [LARGE SCALE GENOMIC DNA]</scope>
    <source>
        <strain evidence="1 2">NBRC 101907</strain>
    </source>
</reference>
<proteinExistence type="predicted"/>
<comment type="caution">
    <text evidence="1">The sequence shown here is derived from an EMBL/GenBank/DDBJ whole genome shotgun (WGS) entry which is preliminary data.</text>
</comment>